<evidence type="ECO:0000313" key="9">
    <source>
        <dbReference type="EMBL" id="CAB4849194.1"/>
    </source>
</evidence>
<organism evidence="6">
    <name type="scientific">freshwater metagenome</name>
    <dbReference type="NCBI Taxonomy" id="449393"/>
    <lineage>
        <taxon>unclassified sequences</taxon>
        <taxon>metagenomes</taxon>
        <taxon>ecological metagenomes</taxon>
    </lineage>
</organism>
<keyword evidence="1" id="KW-0001">2Fe-2S</keyword>
<evidence type="ECO:0000256" key="3">
    <source>
        <dbReference type="ARBA" id="ARBA00023004"/>
    </source>
</evidence>
<evidence type="ECO:0000256" key="4">
    <source>
        <dbReference type="ARBA" id="ARBA00023014"/>
    </source>
</evidence>
<dbReference type="InterPro" id="IPR018967">
    <property type="entry name" value="FeS-contain_CDGSH-typ"/>
</dbReference>
<evidence type="ECO:0000256" key="1">
    <source>
        <dbReference type="ARBA" id="ARBA00022714"/>
    </source>
</evidence>
<protein>
    <submittedName>
        <fullName evidence="6">Unannotated protein</fullName>
    </submittedName>
</protein>
<keyword evidence="2" id="KW-0479">Metal-binding</keyword>
<dbReference type="Gene3D" id="3.40.5.90">
    <property type="entry name" value="CDGSH iron-sulfur domain, mitoNEET-type"/>
    <property type="match status" value="1"/>
</dbReference>
<proteinExistence type="predicted"/>
<reference evidence="6" key="1">
    <citation type="submission" date="2020-05" db="EMBL/GenBank/DDBJ databases">
        <authorList>
            <person name="Chiriac C."/>
            <person name="Salcher M."/>
            <person name="Ghai R."/>
            <person name="Kavagutti S V."/>
        </authorList>
    </citation>
    <scope>NUCLEOTIDE SEQUENCE</scope>
</reference>
<dbReference type="GO" id="GO:0005737">
    <property type="term" value="C:cytoplasm"/>
    <property type="evidence" value="ECO:0007669"/>
    <property type="project" value="UniProtKB-ARBA"/>
</dbReference>
<evidence type="ECO:0000313" key="6">
    <source>
        <dbReference type="EMBL" id="CAB4338337.1"/>
    </source>
</evidence>
<keyword evidence="4" id="KW-0411">Iron-sulfur</keyword>
<dbReference type="GO" id="GO:0051537">
    <property type="term" value="F:2 iron, 2 sulfur cluster binding"/>
    <property type="evidence" value="ECO:0007669"/>
    <property type="project" value="UniProtKB-KW"/>
</dbReference>
<feature type="domain" description="Iron-binding zinc finger CDGSH type" evidence="5">
    <location>
        <begin position="16"/>
        <end position="61"/>
    </location>
</feature>
<keyword evidence="3" id="KW-0408">Iron</keyword>
<name>A0A6J5ZBA1_9ZZZZ</name>
<dbReference type="AlphaFoldDB" id="A0A6J5ZBA1"/>
<dbReference type="EMBL" id="CAEZXU010000061">
    <property type="protein sequence ID" value="CAB4701053.1"/>
    <property type="molecule type" value="Genomic_DNA"/>
</dbReference>
<evidence type="ECO:0000313" key="8">
    <source>
        <dbReference type="EMBL" id="CAB4701053.1"/>
    </source>
</evidence>
<dbReference type="SMART" id="SM00704">
    <property type="entry name" value="ZnF_CDGSH"/>
    <property type="match status" value="1"/>
</dbReference>
<dbReference type="GO" id="GO:0046872">
    <property type="term" value="F:metal ion binding"/>
    <property type="evidence" value="ECO:0007669"/>
    <property type="project" value="UniProtKB-KW"/>
</dbReference>
<evidence type="ECO:0000313" key="7">
    <source>
        <dbReference type="EMBL" id="CAB4647935.1"/>
    </source>
</evidence>
<evidence type="ECO:0000256" key="2">
    <source>
        <dbReference type="ARBA" id="ARBA00022723"/>
    </source>
</evidence>
<evidence type="ECO:0000259" key="5">
    <source>
        <dbReference type="SMART" id="SM00704"/>
    </source>
</evidence>
<dbReference type="EMBL" id="CAEZWN010000006">
    <property type="protein sequence ID" value="CAB4647935.1"/>
    <property type="molecule type" value="Genomic_DNA"/>
</dbReference>
<gene>
    <name evidence="7" type="ORF">UFOPK2252_00142</name>
    <name evidence="8" type="ORF">UFOPK2592_00748</name>
    <name evidence="9" type="ORF">UFOPK3282_00485</name>
    <name evidence="6" type="ORF">UFOPK4171_00545</name>
</gene>
<dbReference type="EMBL" id="CAFBJG010000035">
    <property type="protein sequence ID" value="CAB4849194.1"/>
    <property type="molecule type" value="Genomic_DNA"/>
</dbReference>
<sequence length="63" mass="6835">MSEKITMRVKPNGSIRVTGTVDFVDGDGNVVDTKTDFSLCRCGHSKEKPFCDGSHKAANFIAD</sequence>
<dbReference type="Pfam" id="PF09360">
    <property type="entry name" value="zf-CDGSH"/>
    <property type="match status" value="1"/>
</dbReference>
<accession>A0A6J5ZBA1</accession>
<dbReference type="InterPro" id="IPR042216">
    <property type="entry name" value="MitoNEET_CISD"/>
</dbReference>
<dbReference type="EMBL" id="CAESAM010000035">
    <property type="protein sequence ID" value="CAB4338337.1"/>
    <property type="molecule type" value="Genomic_DNA"/>
</dbReference>